<proteinExistence type="predicted"/>
<dbReference type="AlphaFoldDB" id="A0A915K0A8"/>
<accession>A0A915K0A8</accession>
<feature type="region of interest" description="Disordered" evidence="1">
    <location>
        <begin position="1"/>
        <end position="26"/>
    </location>
</feature>
<reference evidence="3" key="1">
    <citation type="submission" date="2022-11" db="UniProtKB">
        <authorList>
            <consortium name="WormBaseParasite"/>
        </authorList>
    </citation>
    <scope>IDENTIFICATION</scope>
</reference>
<sequence length="142" mass="16075">MSPENGSIEFCHDKSRAPTSKRKAEKPLDQVKAKYVRKIAIHWIKTSKPQPIFIENRIKLFRENSDVQINHYLKIKIQLILLQEPSLGPAHTYNTCCSPSMLGGVEKLFTTPSMLGEQIFARRACSATSFLEAMLAEQRADA</sequence>
<keyword evidence="2" id="KW-1185">Reference proteome</keyword>
<organism evidence="2 3">
    <name type="scientific">Romanomermis culicivorax</name>
    <name type="common">Nematode worm</name>
    <dbReference type="NCBI Taxonomy" id="13658"/>
    <lineage>
        <taxon>Eukaryota</taxon>
        <taxon>Metazoa</taxon>
        <taxon>Ecdysozoa</taxon>
        <taxon>Nematoda</taxon>
        <taxon>Enoplea</taxon>
        <taxon>Dorylaimia</taxon>
        <taxon>Mermithida</taxon>
        <taxon>Mermithoidea</taxon>
        <taxon>Mermithidae</taxon>
        <taxon>Romanomermis</taxon>
    </lineage>
</organism>
<dbReference type="Proteomes" id="UP000887565">
    <property type="component" value="Unplaced"/>
</dbReference>
<dbReference type="WBParaSite" id="nRc.2.0.1.t31640-RA">
    <property type="protein sequence ID" value="nRc.2.0.1.t31640-RA"/>
    <property type="gene ID" value="nRc.2.0.1.g31640"/>
</dbReference>
<evidence type="ECO:0000313" key="3">
    <source>
        <dbReference type="WBParaSite" id="nRc.2.0.1.t31640-RA"/>
    </source>
</evidence>
<protein>
    <submittedName>
        <fullName evidence="3">Uncharacterized protein</fullName>
    </submittedName>
</protein>
<name>A0A915K0A8_ROMCU</name>
<evidence type="ECO:0000256" key="1">
    <source>
        <dbReference type="SAM" id="MobiDB-lite"/>
    </source>
</evidence>
<evidence type="ECO:0000313" key="2">
    <source>
        <dbReference type="Proteomes" id="UP000887565"/>
    </source>
</evidence>